<evidence type="ECO:0000313" key="2">
    <source>
        <dbReference type="EMBL" id="SMD38922.1"/>
    </source>
</evidence>
<dbReference type="SUPFAM" id="SSF103247">
    <property type="entry name" value="TT1751-like"/>
    <property type="match status" value="1"/>
</dbReference>
<proteinExistence type="predicted"/>
<dbReference type="STRING" id="692418.SAMN04488029_3946"/>
<protein>
    <submittedName>
        <fullName evidence="2">Uncharacterized conserved protein, DUF302 family</fullName>
    </submittedName>
</protein>
<dbReference type="AlphaFoldDB" id="A0A1W2GR79"/>
<dbReference type="InterPro" id="IPR035923">
    <property type="entry name" value="TT1751-like_sf"/>
</dbReference>
<dbReference type="OrthoDB" id="9799367at2"/>
<evidence type="ECO:0000256" key="1">
    <source>
        <dbReference type="SAM" id="SignalP"/>
    </source>
</evidence>
<feature type="chain" id="PRO_5013117162" evidence="1">
    <location>
        <begin position="21"/>
        <end position="149"/>
    </location>
</feature>
<gene>
    <name evidence="2" type="ORF">SAMN04488029_3946</name>
</gene>
<dbReference type="Gene3D" id="3.30.310.70">
    <property type="entry name" value="TT1751-like domain"/>
    <property type="match status" value="1"/>
</dbReference>
<organism evidence="2 3">
    <name type="scientific">Reichenbachiella faecimaris</name>
    <dbReference type="NCBI Taxonomy" id="692418"/>
    <lineage>
        <taxon>Bacteria</taxon>
        <taxon>Pseudomonadati</taxon>
        <taxon>Bacteroidota</taxon>
        <taxon>Cytophagia</taxon>
        <taxon>Cytophagales</taxon>
        <taxon>Reichenbachiellaceae</taxon>
        <taxon>Reichenbachiella</taxon>
    </lineage>
</organism>
<feature type="signal peptide" evidence="1">
    <location>
        <begin position="1"/>
        <end position="20"/>
    </location>
</feature>
<sequence length="149" mass="17152">MNIRIVVLLFLMTVSFRLKAQDVTVYNSPHNLDNTISKLYFSIDKNGFSYVNTQEYKSNPRGLEDGFKGRIQVISFETDDVVRLAACEPAALLDVPFKILVWEEGDDTFIAFTNAMNLKHRYVIRNCDEVIHEINKALIRIVNDAIRTH</sequence>
<reference evidence="2 3" key="1">
    <citation type="submission" date="2017-04" db="EMBL/GenBank/DDBJ databases">
        <authorList>
            <person name="Afonso C.L."/>
            <person name="Miller P.J."/>
            <person name="Scott M.A."/>
            <person name="Spackman E."/>
            <person name="Goraichik I."/>
            <person name="Dimitrov K.M."/>
            <person name="Suarez D.L."/>
            <person name="Swayne D.E."/>
        </authorList>
    </citation>
    <scope>NUCLEOTIDE SEQUENCE [LARGE SCALE GENOMIC DNA]</scope>
    <source>
        <strain evidence="2 3">DSM 26133</strain>
    </source>
</reference>
<keyword evidence="3" id="KW-1185">Reference proteome</keyword>
<keyword evidence="1" id="KW-0732">Signal</keyword>
<name>A0A1W2GR79_REIFA</name>
<dbReference type="RefSeq" id="WP_084374573.1">
    <property type="nucleotide sequence ID" value="NZ_FWYF01000005.1"/>
</dbReference>
<evidence type="ECO:0000313" key="3">
    <source>
        <dbReference type="Proteomes" id="UP000192472"/>
    </source>
</evidence>
<dbReference type="EMBL" id="FWYF01000005">
    <property type="protein sequence ID" value="SMD38922.1"/>
    <property type="molecule type" value="Genomic_DNA"/>
</dbReference>
<accession>A0A1W2GR79</accession>
<dbReference type="Proteomes" id="UP000192472">
    <property type="component" value="Unassembled WGS sequence"/>
</dbReference>